<accession>K9VZC2</accession>
<dbReference type="CDD" id="cd02605">
    <property type="entry name" value="HAD_SPP"/>
    <property type="match status" value="1"/>
</dbReference>
<comment type="catalytic activity">
    <reaction evidence="6">
        <text>sucrose 6(F)-phosphate + H2O = sucrose + phosphate</text>
        <dbReference type="Rhea" id="RHEA:19289"/>
        <dbReference type="ChEBI" id="CHEBI:15377"/>
        <dbReference type="ChEBI" id="CHEBI:17992"/>
        <dbReference type="ChEBI" id="CHEBI:43474"/>
        <dbReference type="ChEBI" id="CHEBI:57723"/>
        <dbReference type="EC" id="3.1.3.24"/>
    </reaction>
</comment>
<dbReference type="InterPro" id="IPR006380">
    <property type="entry name" value="SPP-like_dom"/>
</dbReference>
<dbReference type="Proteomes" id="UP000010472">
    <property type="component" value="Chromosome"/>
</dbReference>
<dbReference type="GO" id="GO:0005986">
    <property type="term" value="P:sucrose biosynthetic process"/>
    <property type="evidence" value="ECO:0007669"/>
    <property type="project" value="UniProtKB-UniPathway"/>
</dbReference>
<dbReference type="Gene3D" id="3.90.1070.10">
    <property type="match status" value="1"/>
</dbReference>
<dbReference type="InterPro" id="IPR023214">
    <property type="entry name" value="HAD_sf"/>
</dbReference>
<dbReference type="OrthoDB" id="7847955at2"/>
<dbReference type="GO" id="GO:0000287">
    <property type="term" value="F:magnesium ion binding"/>
    <property type="evidence" value="ECO:0007669"/>
    <property type="project" value="InterPro"/>
</dbReference>
<dbReference type="STRING" id="1173022.Cri9333_1967"/>
<keyword evidence="5 8" id="KW-0378">Hydrolase</keyword>
<dbReference type="NCBIfam" id="TIGR01485">
    <property type="entry name" value="SPP_plant-cyano"/>
    <property type="match status" value="1"/>
</dbReference>
<dbReference type="GO" id="GO:0050307">
    <property type="term" value="F:sucrose-phosphate phosphatase activity"/>
    <property type="evidence" value="ECO:0007669"/>
    <property type="project" value="UniProtKB-EC"/>
</dbReference>
<dbReference type="SFLD" id="SFLDS00003">
    <property type="entry name" value="Haloacid_Dehalogenase"/>
    <property type="match status" value="1"/>
</dbReference>
<evidence type="ECO:0000256" key="2">
    <source>
        <dbReference type="ARBA" id="ARBA00005070"/>
    </source>
</evidence>
<feature type="domain" description="Sucrose phosphatase-like" evidence="7">
    <location>
        <begin position="4"/>
        <end position="246"/>
    </location>
</feature>
<dbReference type="EC" id="3.1.3.24" evidence="4"/>
<evidence type="ECO:0000259" key="7">
    <source>
        <dbReference type="Pfam" id="PF05116"/>
    </source>
</evidence>
<dbReference type="eggNOG" id="COG0561">
    <property type="taxonomic scope" value="Bacteria"/>
</dbReference>
<comment type="cofactor">
    <cofactor evidence="1">
        <name>Mg(2+)</name>
        <dbReference type="ChEBI" id="CHEBI:18420"/>
    </cofactor>
</comment>
<keyword evidence="9" id="KW-1185">Reference proteome</keyword>
<dbReference type="AlphaFoldDB" id="K9VZC2"/>
<comment type="similarity">
    <text evidence="3">Belongs to the sucrose phosphatase family.</text>
</comment>
<evidence type="ECO:0000256" key="4">
    <source>
        <dbReference type="ARBA" id="ARBA00013112"/>
    </source>
</evidence>
<dbReference type="PANTHER" id="PTHR46521:SF4">
    <property type="entry name" value="SUCROSE-PHOSPHATASE 2-RELATED"/>
    <property type="match status" value="1"/>
</dbReference>
<name>K9VZC2_9CYAN</name>
<dbReference type="KEGG" id="cep:Cri9333_1967"/>
<proteinExistence type="inferred from homology"/>
<evidence type="ECO:0000256" key="3">
    <source>
        <dbReference type="ARBA" id="ARBA00007211"/>
    </source>
</evidence>
<dbReference type="PATRIC" id="fig|1173022.3.peg.2120"/>
<evidence type="ECO:0000313" key="9">
    <source>
        <dbReference type="Proteomes" id="UP000010472"/>
    </source>
</evidence>
<dbReference type="RefSeq" id="WP_015202963.1">
    <property type="nucleotide sequence ID" value="NC_019753.1"/>
</dbReference>
<dbReference type="InterPro" id="IPR036412">
    <property type="entry name" value="HAD-like_sf"/>
</dbReference>
<dbReference type="Pfam" id="PF05116">
    <property type="entry name" value="S6PP"/>
    <property type="match status" value="1"/>
</dbReference>
<sequence>MTSFLLVTDIDNTLVGDDAALKQLNTLLEQHRQEHGTKIVYATGRSPVLYQEIRAEKQLLQPDALIASVGTEVYFQNSDLPDQQWNEKISQGWDRELVVSTAAHFADLIPQSDTEQRPFKVSYHLAEPAAVEVLPRLELLLKERDLNVKTIYSAGYDLDIVPRNADKGMAVQFVRQVWDIDATRTVVCGDSGNDIALFSVGKERGIIVGNAKRELRLWYEINPAEYRYLAQAACAGGILEGLYYFGFINN</sequence>
<evidence type="ECO:0000256" key="1">
    <source>
        <dbReference type="ARBA" id="ARBA00001946"/>
    </source>
</evidence>
<reference evidence="8 9" key="1">
    <citation type="submission" date="2012-06" db="EMBL/GenBank/DDBJ databases">
        <title>Finished chromosome of genome of Crinalium epipsammum PCC 9333.</title>
        <authorList>
            <consortium name="US DOE Joint Genome Institute"/>
            <person name="Gugger M."/>
            <person name="Coursin T."/>
            <person name="Rippka R."/>
            <person name="Tandeau De Marsac N."/>
            <person name="Huntemann M."/>
            <person name="Wei C.-L."/>
            <person name="Han J."/>
            <person name="Detter J.C."/>
            <person name="Han C."/>
            <person name="Tapia R."/>
            <person name="Davenport K."/>
            <person name="Daligault H."/>
            <person name="Erkkila T."/>
            <person name="Gu W."/>
            <person name="Munk A.C.C."/>
            <person name="Teshima H."/>
            <person name="Xu Y."/>
            <person name="Chain P."/>
            <person name="Chen A."/>
            <person name="Krypides N."/>
            <person name="Mavromatis K."/>
            <person name="Markowitz V."/>
            <person name="Szeto E."/>
            <person name="Ivanova N."/>
            <person name="Mikhailova N."/>
            <person name="Ovchinnikova G."/>
            <person name="Pagani I."/>
            <person name="Pati A."/>
            <person name="Goodwin L."/>
            <person name="Peters L."/>
            <person name="Pitluck S."/>
            <person name="Woyke T."/>
            <person name="Kerfeld C."/>
        </authorList>
    </citation>
    <scope>NUCLEOTIDE SEQUENCE [LARGE SCALE GENOMIC DNA]</scope>
    <source>
        <strain evidence="8 9">PCC 9333</strain>
    </source>
</reference>
<dbReference type="SFLD" id="SFLDG01140">
    <property type="entry name" value="C2.B:_Phosphomannomutase_and_P"/>
    <property type="match status" value="1"/>
</dbReference>
<comment type="pathway">
    <text evidence="2">Glycan biosynthesis; sucrose biosynthesis; sucrose from D-fructose 6-phosphate and UDP-alpha-D-glucose: step 2/2.</text>
</comment>
<gene>
    <name evidence="8" type="ORF">Cri9333_1967</name>
</gene>
<dbReference type="SFLD" id="SFLDG01141">
    <property type="entry name" value="C2.B.1:_Sucrose_Phosphatase_Li"/>
    <property type="match status" value="1"/>
</dbReference>
<dbReference type="Gene3D" id="3.40.50.1000">
    <property type="entry name" value="HAD superfamily/HAD-like"/>
    <property type="match status" value="1"/>
</dbReference>
<dbReference type="NCBIfam" id="TIGR01482">
    <property type="entry name" value="SPP-subfamily"/>
    <property type="match status" value="1"/>
</dbReference>
<evidence type="ECO:0000256" key="6">
    <source>
        <dbReference type="ARBA" id="ARBA00048036"/>
    </source>
</evidence>
<evidence type="ECO:0000313" key="8">
    <source>
        <dbReference type="EMBL" id="AFZ12847.1"/>
    </source>
</evidence>
<dbReference type="InterPro" id="IPR012847">
    <property type="entry name" value="Sucrose_phosphatase_pln/cyn"/>
</dbReference>
<protein>
    <recommendedName>
        <fullName evidence="4">sucrose-phosphate phosphatase</fullName>
        <ecNumber evidence="4">3.1.3.24</ecNumber>
    </recommendedName>
</protein>
<dbReference type="InterPro" id="IPR006379">
    <property type="entry name" value="HAD-SF_hydro_IIB"/>
</dbReference>
<evidence type="ECO:0000256" key="5">
    <source>
        <dbReference type="ARBA" id="ARBA00022801"/>
    </source>
</evidence>
<dbReference type="InterPro" id="IPR051518">
    <property type="entry name" value="Sucrose_Phosphatase"/>
</dbReference>
<dbReference type="SUPFAM" id="SSF56784">
    <property type="entry name" value="HAD-like"/>
    <property type="match status" value="1"/>
</dbReference>
<dbReference type="NCBIfam" id="TIGR01484">
    <property type="entry name" value="HAD-SF-IIB"/>
    <property type="match status" value="1"/>
</dbReference>
<organism evidence="8 9">
    <name type="scientific">Crinalium epipsammum PCC 9333</name>
    <dbReference type="NCBI Taxonomy" id="1173022"/>
    <lineage>
        <taxon>Bacteria</taxon>
        <taxon>Bacillati</taxon>
        <taxon>Cyanobacteriota</taxon>
        <taxon>Cyanophyceae</taxon>
        <taxon>Gomontiellales</taxon>
        <taxon>Gomontiellaceae</taxon>
        <taxon>Crinalium</taxon>
    </lineage>
</organism>
<dbReference type="PANTHER" id="PTHR46521">
    <property type="entry name" value="SUCROSE-PHOSPHATASE 2-RELATED"/>
    <property type="match status" value="1"/>
</dbReference>
<dbReference type="HOGENOM" id="CLU_030534_0_0_3"/>
<dbReference type="UniPathway" id="UPA00371">
    <property type="reaction ID" value="UER00546"/>
</dbReference>
<dbReference type="EMBL" id="CP003620">
    <property type="protein sequence ID" value="AFZ12847.1"/>
    <property type="molecule type" value="Genomic_DNA"/>
</dbReference>